<keyword evidence="2" id="KW-1185">Reference proteome</keyword>
<evidence type="ECO:0000313" key="1">
    <source>
        <dbReference type="EMBL" id="UJO20803.1"/>
    </source>
</evidence>
<dbReference type="GeneID" id="71991080"/>
<name>A0A9Q8PE55_PASFU</name>
<dbReference type="OrthoDB" id="10580744at2759"/>
<protein>
    <submittedName>
        <fullName evidence="1">Uncharacterized protein</fullName>
    </submittedName>
</protein>
<evidence type="ECO:0000313" key="2">
    <source>
        <dbReference type="Proteomes" id="UP000756132"/>
    </source>
</evidence>
<dbReference type="RefSeq" id="XP_047765169.1">
    <property type="nucleotide sequence ID" value="XM_047910350.1"/>
</dbReference>
<reference evidence="1" key="2">
    <citation type="journal article" date="2022" name="Microb. Genom.">
        <title>A chromosome-scale genome assembly of the tomato pathogen Cladosporium fulvum reveals a compartmentalized genome architecture and the presence of a dispensable chromosome.</title>
        <authorList>
            <person name="Zaccaron A.Z."/>
            <person name="Chen L.H."/>
            <person name="Samaras A."/>
            <person name="Stergiopoulos I."/>
        </authorList>
    </citation>
    <scope>NUCLEOTIDE SEQUENCE</scope>
    <source>
        <strain evidence="1">Race5_Kim</strain>
    </source>
</reference>
<organism evidence="1 2">
    <name type="scientific">Passalora fulva</name>
    <name type="common">Tomato leaf mold</name>
    <name type="synonym">Cladosporium fulvum</name>
    <dbReference type="NCBI Taxonomy" id="5499"/>
    <lineage>
        <taxon>Eukaryota</taxon>
        <taxon>Fungi</taxon>
        <taxon>Dikarya</taxon>
        <taxon>Ascomycota</taxon>
        <taxon>Pezizomycotina</taxon>
        <taxon>Dothideomycetes</taxon>
        <taxon>Dothideomycetidae</taxon>
        <taxon>Mycosphaerellales</taxon>
        <taxon>Mycosphaerellaceae</taxon>
        <taxon>Fulvia</taxon>
    </lineage>
</organism>
<dbReference type="AlphaFoldDB" id="A0A9Q8PE55"/>
<proteinExistence type="predicted"/>
<sequence>MPPTEAEAPPNIPPGYIASLTDAERAEFRKMFASTSEADREEIRNGEPGEWEAFSELHWQLALYDEDEEERAHSKFDQIALHVRRRCRPLSAIFETEEEEK</sequence>
<dbReference type="KEGG" id="ffu:CLAFUR5_11202"/>
<dbReference type="Proteomes" id="UP000756132">
    <property type="component" value="Chromosome 8"/>
</dbReference>
<dbReference type="EMBL" id="CP090170">
    <property type="protein sequence ID" value="UJO20803.1"/>
    <property type="molecule type" value="Genomic_DNA"/>
</dbReference>
<reference evidence="1" key="1">
    <citation type="submission" date="2021-12" db="EMBL/GenBank/DDBJ databases">
        <authorList>
            <person name="Zaccaron A."/>
            <person name="Stergiopoulos I."/>
        </authorList>
    </citation>
    <scope>NUCLEOTIDE SEQUENCE</scope>
    <source>
        <strain evidence="1">Race5_Kim</strain>
    </source>
</reference>
<accession>A0A9Q8PE55</accession>
<gene>
    <name evidence="1" type="ORF">CLAFUR5_11202</name>
</gene>